<dbReference type="GO" id="GO:0016616">
    <property type="term" value="F:oxidoreductase activity, acting on the CH-OH group of donors, NAD or NADP as acceptor"/>
    <property type="evidence" value="ECO:0007669"/>
    <property type="project" value="TreeGrafter"/>
</dbReference>
<dbReference type="CDD" id="cd05233">
    <property type="entry name" value="SDR_c"/>
    <property type="match status" value="1"/>
</dbReference>
<dbReference type="InterPro" id="IPR002347">
    <property type="entry name" value="SDR_fam"/>
</dbReference>
<sequence>MGDARAPIDVAVRLALMNRWGAVEGGSYMDMHVARGAGDPLFSVEGKVCLVTGASTGLGAGFARHLLARGALVVNLSDTAPDWDPGELANRFADMRGDVRDDEDVRGAIGTATDAFGGFDVLVNNAAGFCVEKAARQDAGGFGALMDLNVTAVANLCRRAHEVMRGNGGGAIVNVTSILGRRPMRGLSAYATSKAALEQLTRALALEWAADGVRVNALAPGWYPTAMTRGHLDAGLAPILKNSIPMGRLGVPDDLAGALLLLASDASRYMTGTTITVDGGYDVRS</sequence>
<proteinExistence type="inferred from homology"/>
<comment type="caution">
    <text evidence="2">The sequence shown here is derived from an EMBL/GenBank/DDBJ whole genome shotgun (WGS) entry which is preliminary data.</text>
</comment>
<dbReference type="EMBL" id="QFWV02000004">
    <property type="protein sequence ID" value="RKF07800.1"/>
    <property type="molecule type" value="Genomic_DNA"/>
</dbReference>
<reference evidence="2 3" key="1">
    <citation type="journal article" date="2018" name="Int. J. Syst. Bacteriol.">
        <title>Oceaniradius stylonemae gen. nov., sp. nov., isolated from a red alga, Stylonema cornu-cervi.</title>
        <authorList>
            <person name="Jeong S."/>
        </authorList>
    </citation>
    <scope>NUCLEOTIDE SEQUENCE [LARGE SCALE GENOMIC DNA]</scope>
    <source>
        <strain evidence="2 3">StC1</strain>
    </source>
</reference>
<comment type="similarity">
    <text evidence="1">Belongs to the short-chain dehydrogenases/reductases (SDR) family.</text>
</comment>
<dbReference type="PRINTS" id="PR00080">
    <property type="entry name" value="SDRFAMILY"/>
</dbReference>
<evidence type="ECO:0000313" key="3">
    <source>
        <dbReference type="Proteomes" id="UP000246132"/>
    </source>
</evidence>
<evidence type="ECO:0000256" key="1">
    <source>
        <dbReference type="ARBA" id="ARBA00006484"/>
    </source>
</evidence>
<gene>
    <name evidence="2" type="ORF">DEM25_008680</name>
</gene>
<dbReference type="SUPFAM" id="SSF51735">
    <property type="entry name" value="NAD(P)-binding Rossmann-fold domains"/>
    <property type="match status" value="1"/>
</dbReference>
<dbReference type="AlphaFoldDB" id="A0A3A8AJE9"/>
<keyword evidence="3" id="KW-1185">Reference proteome</keyword>
<evidence type="ECO:0000313" key="2">
    <source>
        <dbReference type="EMBL" id="RKF07800.1"/>
    </source>
</evidence>
<name>A0A3A8AJE9_9HYPH</name>
<dbReference type="Pfam" id="PF13561">
    <property type="entry name" value="adh_short_C2"/>
    <property type="match status" value="1"/>
</dbReference>
<dbReference type="PANTHER" id="PTHR42760">
    <property type="entry name" value="SHORT-CHAIN DEHYDROGENASES/REDUCTASES FAMILY MEMBER"/>
    <property type="match status" value="1"/>
</dbReference>
<dbReference type="PRINTS" id="PR00081">
    <property type="entry name" value="GDHRDH"/>
</dbReference>
<protein>
    <submittedName>
        <fullName evidence="2">SDR family oxidoreductase</fullName>
    </submittedName>
</protein>
<dbReference type="FunFam" id="3.40.50.720:FF:000084">
    <property type="entry name" value="Short-chain dehydrogenase reductase"/>
    <property type="match status" value="1"/>
</dbReference>
<organism evidence="2 3">
    <name type="scientific">Oceaniradius stylonematis</name>
    <dbReference type="NCBI Taxonomy" id="2184161"/>
    <lineage>
        <taxon>Bacteria</taxon>
        <taxon>Pseudomonadati</taxon>
        <taxon>Pseudomonadota</taxon>
        <taxon>Alphaproteobacteria</taxon>
        <taxon>Hyphomicrobiales</taxon>
        <taxon>Ahrensiaceae</taxon>
        <taxon>Oceaniradius</taxon>
    </lineage>
</organism>
<accession>A0A3A8AJE9</accession>
<dbReference type="Proteomes" id="UP000246132">
    <property type="component" value="Unassembled WGS sequence"/>
</dbReference>
<dbReference type="Gene3D" id="3.40.50.720">
    <property type="entry name" value="NAD(P)-binding Rossmann-like Domain"/>
    <property type="match status" value="1"/>
</dbReference>
<dbReference type="InterPro" id="IPR020904">
    <property type="entry name" value="Sc_DH/Rdtase_CS"/>
</dbReference>
<dbReference type="InterPro" id="IPR036291">
    <property type="entry name" value="NAD(P)-bd_dom_sf"/>
</dbReference>
<dbReference type="PROSITE" id="PS00061">
    <property type="entry name" value="ADH_SHORT"/>
    <property type="match status" value="1"/>
</dbReference>